<dbReference type="RefSeq" id="WP_145715095.1">
    <property type="nucleotide sequence ID" value="NZ_BAAAFY010000001.1"/>
</dbReference>
<dbReference type="InterPro" id="IPR008969">
    <property type="entry name" value="CarboxyPept-like_regulatory"/>
</dbReference>
<dbReference type="OrthoDB" id="634585at2"/>
<keyword evidence="2" id="KW-0732">Signal</keyword>
<feature type="chain" id="PRO_5022048558" evidence="2">
    <location>
        <begin position="19"/>
        <end position="625"/>
    </location>
</feature>
<sequence length="625" mass="70004">MRYTLFLPFLLLLQNVQAQTSSKNSGAIDQVVVFLQGAQVTRSMPYTLTPGNNRVVFSGISPDIDEKSIQVKVPADATLMSIAHQPDFIREQSQREEIVRLEKQREALQAQLDREKNHLQVYTQEEALLTKNQDIGGDNNGVTAAALKEVLDLHRQRLAEVLEKQLLIKQQVHTLEIELKKNASQLLVLRQQKETPTSDIILDVLSKSSVSGKFTVSYLVKHAGWLPAYDIRVKDITHPLDITFKAKVFQQCGEVWKQVKLQLSTGNPADNNVKPVLHPWYLRTYRSYEEMNRVRQLQRSLGNNEIKGRVLDHDGNPLPYATVQVKGKTLGTTTDDKGYFSLQSPGGEQTLQFSSVGYQRLELPARSGFMQVTMQADTRALEEVVVTGYALQGKVTGVSVQQEKRVVRKESSSVISGVTEAYVATTFYYDIPIPYTIEPDGKPYTVGVKELEVPASYEYYAVPKLDKAAFLVAGITGWESLNLLEGEASIYYEDTYLGKSLLDLQSSSDTLLVSLGRDKGVVVSRTLEKDYSRKRFIGRNITMSRSWQLGIRNNKPVPVQVILQDQLPIPGNTDITLSGVSYSDAVLDEPSNLLTWKMTLAPGTEQQQQLKYSVSFPKTAIVNID</sequence>
<organism evidence="5 6">
    <name type="scientific">Chitinophaga japonensis</name>
    <name type="common">Flexibacter japonensis</name>
    <dbReference type="NCBI Taxonomy" id="104662"/>
    <lineage>
        <taxon>Bacteria</taxon>
        <taxon>Pseudomonadati</taxon>
        <taxon>Bacteroidota</taxon>
        <taxon>Chitinophagia</taxon>
        <taxon>Chitinophagales</taxon>
        <taxon>Chitinophagaceae</taxon>
        <taxon>Chitinophaga</taxon>
    </lineage>
</organism>
<dbReference type="InterPro" id="IPR011935">
    <property type="entry name" value="CHP02231"/>
</dbReference>
<feature type="domain" description="DUF4140" evidence="4">
    <location>
        <begin position="31"/>
        <end position="129"/>
    </location>
</feature>
<feature type="signal peptide" evidence="2">
    <location>
        <begin position="1"/>
        <end position="18"/>
    </location>
</feature>
<evidence type="ECO:0000256" key="2">
    <source>
        <dbReference type="SAM" id="SignalP"/>
    </source>
</evidence>
<dbReference type="Pfam" id="PF13598">
    <property type="entry name" value="DUF4139"/>
    <property type="match status" value="1"/>
</dbReference>
<dbReference type="PANTHER" id="PTHR31005:SF8">
    <property type="entry name" value="DUF4139 DOMAIN-CONTAINING PROTEIN"/>
    <property type="match status" value="1"/>
</dbReference>
<evidence type="ECO:0000313" key="5">
    <source>
        <dbReference type="EMBL" id="TWI89047.1"/>
    </source>
</evidence>
<dbReference type="PANTHER" id="PTHR31005">
    <property type="entry name" value="DUF4139 DOMAIN-CONTAINING PROTEIN"/>
    <property type="match status" value="1"/>
</dbReference>
<keyword evidence="6" id="KW-1185">Reference proteome</keyword>
<proteinExistence type="predicted"/>
<feature type="coiled-coil region" evidence="1">
    <location>
        <begin position="91"/>
        <end position="164"/>
    </location>
</feature>
<gene>
    <name evidence="5" type="ORF">LX66_3140</name>
</gene>
<dbReference type="EMBL" id="VLLG01000003">
    <property type="protein sequence ID" value="TWI89047.1"/>
    <property type="molecule type" value="Genomic_DNA"/>
</dbReference>
<dbReference type="Proteomes" id="UP000316778">
    <property type="component" value="Unassembled WGS sequence"/>
</dbReference>
<comment type="caution">
    <text evidence="5">The sequence shown here is derived from an EMBL/GenBank/DDBJ whole genome shotgun (WGS) entry which is preliminary data.</text>
</comment>
<dbReference type="Pfam" id="PF13600">
    <property type="entry name" value="DUF4140"/>
    <property type="match status" value="1"/>
</dbReference>
<protein>
    <submittedName>
        <fullName evidence="5">Uncharacterized protein (TIGR02231 family)</fullName>
    </submittedName>
</protein>
<dbReference type="Gene3D" id="2.60.40.1120">
    <property type="entry name" value="Carboxypeptidase-like, regulatory domain"/>
    <property type="match status" value="1"/>
</dbReference>
<feature type="domain" description="DUF4139" evidence="3">
    <location>
        <begin position="215"/>
        <end position="618"/>
    </location>
</feature>
<evidence type="ECO:0000313" key="6">
    <source>
        <dbReference type="Proteomes" id="UP000316778"/>
    </source>
</evidence>
<dbReference type="NCBIfam" id="TIGR02231">
    <property type="entry name" value="mucoidy inhibitor MuiA family protein"/>
    <property type="match status" value="1"/>
</dbReference>
<dbReference type="InterPro" id="IPR025554">
    <property type="entry name" value="DUF4140"/>
</dbReference>
<name>A0A562T676_CHIJA</name>
<evidence type="ECO:0000256" key="1">
    <source>
        <dbReference type="SAM" id="Coils"/>
    </source>
</evidence>
<evidence type="ECO:0000259" key="4">
    <source>
        <dbReference type="Pfam" id="PF13600"/>
    </source>
</evidence>
<dbReference type="SUPFAM" id="SSF49464">
    <property type="entry name" value="Carboxypeptidase regulatory domain-like"/>
    <property type="match status" value="1"/>
</dbReference>
<dbReference type="InterPro" id="IPR037291">
    <property type="entry name" value="DUF4139"/>
</dbReference>
<reference evidence="5 6" key="1">
    <citation type="journal article" date="2013" name="Stand. Genomic Sci.">
        <title>Genomic Encyclopedia of Type Strains, Phase I: The one thousand microbial genomes (KMG-I) project.</title>
        <authorList>
            <person name="Kyrpides N.C."/>
            <person name="Woyke T."/>
            <person name="Eisen J.A."/>
            <person name="Garrity G."/>
            <person name="Lilburn T.G."/>
            <person name="Beck B.J."/>
            <person name="Whitman W.B."/>
            <person name="Hugenholtz P."/>
            <person name="Klenk H.P."/>
        </authorList>
    </citation>
    <scope>NUCLEOTIDE SEQUENCE [LARGE SCALE GENOMIC DNA]</scope>
    <source>
        <strain evidence="5 6">DSM 13484</strain>
    </source>
</reference>
<accession>A0A562T676</accession>
<dbReference type="AlphaFoldDB" id="A0A562T676"/>
<dbReference type="Pfam" id="PF13715">
    <property type="entry name" value="CarbopepD_reg_2"/>
    <property type="match status" value="1"/>
</dbReference>
<evidence type="ECO:0000259" key="3">
    <source>
        <dbReference type="Pfam" id="PF13598"/>
    </source>
</evidence>
<keyword evidence="1" id="KW-0175">Coiled coil</keyword>